<dbReference type="GO" id="GO:0006325">
    <property type="term" value="P:chromatin organization"/>
    <property type="evidence" value="ECO:0007669"/>
    <property type="project" value="UniProtKB-KW"/>
</dbReference>
<dbReference type="InterPro" id="IPR018783">
    <property type="entry name" value="TF_ENY2"/>
</dbReference>
<dbReference type="GO" id="GO:0005643">
    <property type="term" value="C:nuclear pore"/>
    <property type="evidence" value="ECO:0007669"/>
    <property type="project" value="UniProtKB-UniRule"/>
</dbReference>
<dbReference type="GO" id="GO:0006368">
    <property type="term" value="P:transcription elongation by RNA polymerase II"/>
    <property type="evidence" value="ECO:0007669"/>
    <property type="project" value="UniProtKB-UniRule"/>
</dbReference>
<evidence type="ECO:0000256" key="2">
    <source>
        <dbReference type="ARBA" id="ARBA00022816"/>
    </source>
</evidence>
<dbReference type="OrthoDB" id="6221744at2759"/>
<comment type="subunit">
    <text evidence="10">Component of the nuclear pore complex (NPC)-associated TREX-2 complex (transcription and export complex 2), composed of at least SUS1, SAC3, THP1, SEM1, and CDC31. TREX-2 contains 2 SUS1 chains. The TREX-2 complex interacts with the nucleoporin NUP1. Component of the 1.8 MDa SAGA transcription coactivator-HAT complex. SAGA is built of 5 distinct domains with specialized functions. Within the SAGA complex, SUS1, SGF11, SGF73 and UBP8 form an additional subcomplex of SAGA called the DUB module (deubiquitination module). Interacts directly with THP1, SAC3, SGF11, and with the RNA polymerase II.</text>
</comment>
<dbReference type="GO" id="GO:0070390">
    <property type="term" value="C:transcription export complex 2"/>
    <property type="evidence" value="ECO:0007669"/>
    <property type="project" value="UniProtKB-UniRule"/>
</dbReference>
<proteinExistence type="inferred from homology"/>
<dbReference type="HAMAP" id="MF_03046">
    <property type="entry name" value="ENY2_Sus1"/>
    <property type="match status" value="1"/>
</dbReference>
<keyword evidence="9 10" id="KW-0539">Nucleus</keyword>
<keyword evidence="2 10" id="KW-0509">mRNA transport</keyword>
<dbReference type="Gene3D" id="1.10.246.140">
    <property type="match status" value="1"/>
</dbReference>
<name>A0A9W8AHB8_9FUNG</name>
<keyword evidence="3 10" id="KW-0156">Chromatin regulator</keyword>
<keyword evidence="1 10" id="KW-0813">Transport</keyword>
<dbReference type="Pfam" id="PF10163">
    <property type="entry name" value="EnY2"/>
    <property type="match status" value="1"/>
</dbReference>
<dbReference type="GO" id="GO:0000124">
    <property type="term" value="C:SAGA complex"/>
    <property type="evidence" value="ECO:0007669"/>
    <property type="project" value="UniProtKB-UniRule"/>
</dbReference>
<comment type="similarity">
    <text evidence="10">Belongs to the ENY2 family.</text>
</comment>
<comment type="caution">
    <text evidence="11">The sequence shown here is derived from an EMBL/GenBank/DDBJ whole genome shotgun (WGS) entry which is preliminary data.</text>
</comment>
<evidence type="ECO:0000256" key="7">
    <source>
        <dbReference type="ARBA" id="ARBA00023159"/>
    </source>
</evidence>
<evidence type="ECO:0000256" key="4">
    <source>
        <dbReference type="ARBA" id="ARBA00022927"/>
    </source>
</evidence>
<protein>
    <recommendedName>
        <fullName evidence="10">Transcription and mRNA export factor SUS1</fullName>
    </recommendedName>
</protein>
<dbReference type="GO" id="GO:0003713">
    <property type="term" value="F:transcription coactivator activity"/>
    <property type="evidence" value="ECO:0007669"/>
    <property type="project" value="UniProtKB-UniRule"/>
</dbReference>
<dbReference type="GO" id="GO:0005654">
    <property type="term" value="C:nucleoplasm"/>
    <property type="evidence" value="ECO:0007669"/>
    <property type="project" value="UniProtKB-SubCell"/>
</dbReference>
<evidence type="ECO:0000256" key="5">
    <source>
        <dbReference type="ARBA" id="ARBA00023010"/>
    </source>
</evidence>
<evidence type="ECO:0000256" key="9">
    <source>
        <dbReference type="ARBA" id="ARBA00023242"/>
    </source>
</evidence>
<keyword evidence="5 10" id="KW-0811">Translocation</keyword>
<dbReference type="GO" id="GO:0015031">
    <property type="term" value="P:protein transport"/>
    <property type="evidence" value="ECO:0007669"/>
    <property type="project" value="UniProtKB-KW"/>
</dbReference>
<evidence type="ECO:0000256" key="3">
    <source>
        <dbReference type="ARBA" id="ARBA00022853"/>
    </source>
</evidence>
<dbReference type="Proteomes" id="UP001150925">
    <property type="component" value="Unassembled WGS sequence"/>
</dbReference>
<keyword evidence="6 10" id="KW-0805">Transcription regulation</keyword>
<evidence type="ECO:0000256" key="1">
    <source>
        <dbReference type="ARBA" id="ARBA00022448"/>
    </source>
</evidence>
<dbReference type="EMBL" id="JANBPY010003884">
    <property type="protein sequence ID" value="KAJ1949877.1"/>
    <property type="molecule type" value="Genomic_DNA"/>
</dbReference>
<dbReference type="PANTHER" id="PTHR12514">
    <property type="entry name" value="ENHANCER OF YELLOW 2 TRANSCRIPTION FACTOR"/>
    <property type="match status" value="1"/>
</dbReference>
<reference evidence="11" key="1">
    <citation type="submission" date="2022-07" db="EMBL/GenBank/DDBJ databases">
        <title>Phylogenomic reconstructions and comparative analyses of Kickxellomycotina fungi.</title>
        <authorList>
            <person name="Reynolds N.K."/>
            <person name="Stajich J.E."/>
            <person name="Barry K."/>
            <person name="Grigoriev I.V."/>
            <person name="Crous P."/>
            <person name="Smith M.E."/>
        </authorList>
    </citation>
    <scope>NUCLEOTIDE SEQUENCE</scope>
    <source>
        <strain evidence="11">RSA 1196</strain>
    </source>
</reference>
<dbReference type="GO" id="GO:0006406">
    <property type="term" value="P:mRNA export from nucleus"/>
    <property type="evidence" value="ECO:0007669"/>
    <property type="project" value="UniProtKB-UniRule"/>
</dbReference>
<accession>A0A9W8AHB8</accession>
<keyword evidence="7 10" id="KW-0010">Activator</keyword>
<evidence type="ECO:0000256" key="8">
    <source>
        <dbReference type="ARBA" id="ARBA00023163"/>
    </source>
</evidence>
<evidence type="ECO:0000256" key="10">
    <source>
        <dbReference type="HAMAP-Rule" id="MF_03046"/>
    </source>
</evidence>
<sequence length="105" mass="11952">MGSTNNEDEVRRMLEQRLIESGEKEELQDLLRTGLVESGWKDQVKNQCRDIIQAKGVTNTTVDDLLQELAPKARASVPDDLKEAILLRLKTFLLTNLKELEDQSN</sequence>
<evidence type="ECO:0000256" key="6">
    <source>
        <dbReference type="ARBA" id="ARBA00023015"/>
    </source>
</evidence>
<dbReference type="InterPro" id="IPR038212">
    <property type="entry name" value="TF_EnY2_sf"/>
</dbReference>
<dbReference type="AlphaFoldDB" id="A0A9W8AHB8"/>
<organism evidence="11 12">
    <name type="scientific">Dispira parvispora</name>
    <dbReference type="NCBI Taxonomy" id="1520584"/>
    <lineage>
        <taxon>Eukaryota</taxon>
        <taxon>Fungi</taxon>
        <taxon>Fungi incertae sedis</taxon>
        <taxon>Zoopagomycota</taxon>
        <taxon>Kickxellomycotina</taxon>
        <taxon>Dimargaritomycetes</taxon>
        <taxon>Dimargaritales</taxon>
        <taxon>Dimargaritaceae</taxon>
        <taxon>Dispira</taxon>
    </lineage>
</organism>
<keyword evidence="10" id="KW-0963">Cytoplasm</keyword>
<evidence type="ECO:0000313" key="11">
    <source>
        <dbReference type="EMBL" id="KAJ1949877.1"/>
    </source>
</evidence>
<keyword evidence="8 10" id="KW-0804">Transcription</keyword>
<comment type="function">
    <text evidence="10">Involved in mRNA export coupled transcription activation by association with both the TREX-2 and the SAGA complexes. At the promoters, SAGA is required for recruitment of the basal transcription machinery. It influences RNA polymerase II transcriptional activity through different activities such as TBP interaction and promoter selectivity, interaction with transcription activators, and chromatin modification through histone acetylation and deubiquitination. Within the SAGA complex, participates to a subcomplex required for deubiquitination of H2B and for the maintenance of steady-state H3 methylation levels. The TREX-2 complex functions in docking export-competent ribonucleoprotein particles (mRNPs) to the nuclear entrance of the nuclear pore complex (nuclear basket). TREX-2 participates in mRNA export and accurate chromatin positioning in the nucleus by tethering genes to the nuclear periphery. May also be involved in cytoplasmic mRNA decay by interaction with components of P-bodies.</text>
</comment>
<gene>
    <name evidence="11" type="primary">ENY2</name>
    <name evidence="10" type="synonym">SUS1</name>
    <name evidence="11" type="ORF">IWQ62_006665</name>
</gene>
<dbReference type="GO" id="GO:0000932">
    <property type="term" value="C:P-body"/>
    <property type="evidence" value="ECO:0007669"/>
    <property type="project" value="UniProtKB-SubCell"/>
</dbReference>
<comment type="subcellular location">
    <subcellularLocation>
        <location evidence="10">Nucleus</location>
        <location evidence="10">Nucleoplasm</location>
    </subcellularLocation>
    <subcellularLocation>
        <location evidence="10">Cytoplasm</location>
        <location evidence="10">P-body</location>
    </subcellularLocation>
</comment>
<keyword evidence="4 10" id="KW-0653">Protein transport</keyword>
<evidence type="ECO:0000313" key="12">
    <source>
        <dbReference type="Proteomes" id="UP001150925"/>
    </source>
</evidence>
<dbReference type="GO" id="GO:0071819">
    <property type="term" value="C:DUBm complex"/>
    <property type="evidence" value="ECO:0007669"/>
    <property type="project" value="UniProtKB-UniRule"/>
</dbReference>
<dbReference type="FunFam" id="1.10.246.140:FF:000001">
    <property type="entry name" value="Transcription and mRNA export factor ENY2"/>
    <property type="match status" value="1"/>
</dbReference>
<keyword evidence="12" id="KW-1185">Reference proteome</keyword>